<evidence type="ECO:0000256" key="5">
    <source>
        <dbReference type="HAMAP-Rule" id="MF_00376"/>
    </source>
</evidence>
<evidence type="ECO:0000256" key="6">
    <source>
        <dbReference type="NCBIfam" id="TIGR00152"/>
    </source>
</evidence>
<dbReference type="Proteomes" id="UP000198994">
    <property type="component" value="Unassembled WGS sequence"/>
</dbReference>
<keyword evidence="4 5" id="KW-0173">Coenzyme A biosynthesis</keyword>
<dbReference type="HAMAP" id="MF_00376">
    <property type="entry name" value="Dephospho_CoA_kinase"/>
    <property type="match status" value="1"/>
</dbReference>
<dbReference type="RefSeq" id="WP_089956371.1">
    <property type="nucleotide sequence ID" value="NZ_FNAV01000003.1"/>
</dbReference>
<dbReference type="NCBIfam" id="TIGR00152">
    <property type="entry name" value="dephospho-CoA kinase"/>
    <property type="match status" value="1"/>
</dbReference>
<comment type="catalytic activity">
    <reaction evidence="5">
        <text>3'-dephospho-CoA + ATP = ADP + CoA + H(+)</text>
        <dbReference type="Rhea" id="RHEA:18245"/>
        <dbReference type="ChEBI" id="CHEBI:15378"/>
        <dbReference type="ChEBI" id="CHEBI:30616"/>
        <dbReference type="ChEBI" id="CHEBI:57287"/>
        <dbReference type="ChEBI" id="CHEBI:57328"/>
        <dbReference type="ChEBI" id="CHEBI:456216"/>
        <dbReference type="EC" id="2.7.1.24"/>
    </reaction>
</comment>
<evidence type="ECO:0000256" key="1">
    <source>
        <dbReference type="ARBA" id="ARBA00009018"/>
    </source>
</evidence>
<gene>
    <name evidence="5" type="primary">coaE</name>
    <name evidence="7" type="ORF">SAMN04488105_103199</name>
</gene>
<dbReference type="EC" id="2.7.1.24" evidence="5 6"/>
<accession>A0A1G7CML0</accession>
<evidence type="ECO:0000256" key="4">
    <source>
        <dbReference type="ARBA" id="ARBA00022993"/>
    </source>
</evidence>
<keyword evidence="5" id="KW-0963">Cytoplasm</keyword>
<sequence length="196" mass="21274">MSFRLGLTGSIGMGKSTTAGFFADAGCAVWDADAAVHRLYAPGGAAVAPMRARFPAAIENAAVSRDRLREIIASDPDALRAIEAIVHPLVRADRADFAAANPDRVVVFDIPLLFETGCESEMDAVACVTIPAELQRERVLARGTMSAEDLDRILARQMPNEEKCARADFVIVTDTLEHAQAQVQKVMTEIERRRHA</sequence>
<evidence type="ECO:0000313" key="8">
    <source>
        <dbReference type="Proteomes" id="UP000198994"/>
    </source>
</evidence>
<organism evidence="7 8">
    <name type="scientific">Salipiger thiooxidans</name>
    <dbReference type="NCBI Taxonomy" id="282683"/>
    <lineage>
        <taxon>Bacteria</taxon>
        <taxon>Pseudomonadati</taxon>
        <taxon>Pseudomonadota</taxon>
        <taxon>Alphaproteobacteria</taxon>
        <taxon>Rhodobacterales</taxon>
        <taxon>Roseobacteraceae</taxon>
        <taxon>Salipiger</taxon>
    </lineage>
</organism>
<protein>
    <recommendedName>
        <fullName evidence="5 6">Dephospho-CoA kinase</fullName>
        <ecNumber evidence="5 6">2.7.1.24</ecNumber>
    </recommendedName>
    <alternativeName>
        <fullName evidence="5">Dephosphocoenzyme A kinase</fullName>
    </alternativeName>
</protein>
<dbReference type="OrthoDB" id="9812943at2"/>
<name>A0A1G7CML0_9RHOB</name>
<comment type="pathway">
    <text evidence="5">Cofactor biosynthesis; coenzyme A biosynthesis; CoA from (R)-pantothenate: step 5/5.</text>
</comment>
<evidence type="ECO:0000256" key="2">
    <source>
        <dbReference type="ARBA" id="ARBA00022741"/>
    </source>
</evidence>
<dbReference type="UniPathway" id="UPA00241">
    <property type="reaction ID" value="UER00356"/>
</dbReference>
<dbReference type="InterPro" id="IPR001977">
    <property type="entry name" value="Depp_CoAkinase"/>
</dbReference>
<comment type="subcellular location">
    <subcellularLocation>
        <location evidence="5">Cytoplasm</location>
    </subcellularLocation>
</comment>
<dbReference type="Gene3D" id="3.40.50.300">
    <property type="entry name" value="P-loop containing nucleotide triphosphate hydrolases"/>
    <property type="match status" value="1"/>
</dbReference>
<keyword evidence="5 7" id="KW-0418">Kinase</keyword>
<dbReference type="GO" id="GO:0004140">
    <property type="term" value="F:dephospho-CoA kinase activity"/>
    <property type="evidence" value="ECO:0007669"/>
    <property type="project" value="UniProtKB-UniRule"/>
</dbReference>
<dbReference type="STRING" id="282683.SAMN04488105_103199"/>
<dbReference type="AlphaFoldDB" id="A0A1G7CML0"/>
<dbReference type="CDD" id="cd02022">
    <property type="entry name" value="DPCK"/>
    <property type="match status" value="1"/>
</dbReference>
<dbReference type="PROSITE" id="PS51219">
    <property type="entry name" value="DPCK"/>
    <property type="match status" value="1"/>
</dbReference>
<dbReference type="InterPro" id="IPR027417">
    <property type="entry name" value="P-loop_NTPase"/>
</dbReference>
<dbReference type="SUPFAM" id="SSF52540">
    <property type="entry name" value="P-loop containing nucleoside triphosphate hydrolases"/>
    <property type="match status" value="1"/>
</dbReference>
<reference evidence="8" key="1">
    <citation type="submission" date="2016-10" db="EMBL/GenBank/DDBJ databases">
        <authorList>
            <person name="Varghese N."/>
            <person name="Submissions S."/>
        </authorList>
    </citation>
    <scope>NUCLEOTIDE SEQUENCE [LARGE SCALE GENOMIC DNA]</scope>
    <source>
        <strain evidence="8">DSM 10146</strain>
    </source>
</reference>
<keyword evidence="3 5" id="KW-0067">ATP-binding</keyword>
<keyword evidence="8" id="KW-1185">Reference proteome</keyword>
<proteinExistence type="inferred from homology"/>
<dbReference type="EMBL" id="FNAV01000003">
    <property type="protein sequence ID" value="SDE39685.1"/>
    <property type="molecule type" value="Genomic_DNA"/>
</dbReference>
<keyword evidence="2 5" id="KW-0547">Nucleotide-binding</keyword>
<dbReference type="GO" id="GO:0005524">
    <property type="term" value="F:ATP binding"/>
    <property type="evidence" value="ECO:0007669"/>
    <property type="project" value="UniProtKB-UniRule"/>
</dbReference>
<dbReference type="GO" id="GO:0015937">
    <property type="term" value="P:coenzyme A biosynthetic process"/>
    <property type="evidence" value="ECO:0007669"/>
    <property type="project" value="UniProtKB-UniRule"/>
</dbReference>
<dbReference type="PANTHER" id="PTHR10695:SF46">
    <property type="entry name" value="BIFUNCTIONAL COENZYME A SYNTHASE-RELATED"/>
    <property type="match status" value="1"/>
</dbReference>
<feature type="binding site" evidence="5">
    <location>
        <begin position="12"/>
        <end position="17"/>
    </location>
    <ligand>
        <name>ATP</name>
        <dbReference type="ChEBI" id="CHEBI:30616"/>
    </ligand>
</feature>
<evidence type="ECO:0000313" key="7">
    <source>
        <dbReference type="EMBL" id="SDE39685.1"/>
    </source>
</evidence>
<dbReference type="PANTHER" id="PTHR10695">
    <property type="entry name" value="DEPHOSPHO-COA KINASE-RELATED"/>
    <property type="match status" value="1"/>
</dbReference>
<comment type="similarity">
    <text evidence="1 5">Belongs to the CoaE family.</text>
</comment>
<keyword evidence="5" id="KW-0808">Transferase</keyword>
<dbReference type="GO" id="GO:0005737">
    <property type="term" value="C:cytoplasm"/>
    <property type="evidence" value="ECO:0007669"/>
    <property type="project" value="UniProtKB-SubCell"/>
</dbReference>
<comment type="function">
    <text evidence="5">Catalyzes the phosphorylation of the 3'-hydroxyl group of dephosphocoenzyme A to form coenzyme A.</text>
</comment>
<evidence type="ECO:0000256" key="3">
    <source>
        <dbReference type="ARBA" id="ARBA00022840"/>
    </source>
</evidence>
<dbReference type="Pfam" id="PF01121">
    <property type="entry name" value="CoaE"/>
    <property type="match status" value="1"/>
</dbReference>